<accession>A0ABS9I376</accession>
<evidence type="ECO:0000313" key="4">
    <source>
        <dbReference type="EMBL" id="MCF7542248.1"/>
    </source>
</evidence>
<reference evidence="4" key="1">
    <citation type="submission" date="2022-01" db="EMBL/GenBank/DDBJ databases">
        <title>Pseudomonas sp. nov. isolated from Antarctic regolith.</title>
        <authorList>
            <person name="Novakova D."/>
            <person name="Sedlar K."/>
        </authorList>
    </citation>
    <scope>NUCLEOTIDE SEQUENCE</scope>
    <source>
        <strain evidence="4">P2647</strain>
    </source>
</reference>
<feature type="region of interest" description="Disordered" evidence="2">
    <location>
        <begin position="181"/>
        <end position="254"/>
    </location>
</feature>
<keyword evidence="5" id="KW-1185">Reference proteome</keyword>
<evidence type="ECO:0000259" key="3">
    <source>
        <dbReference type="Pfam" id="PF20155"/>
    </source>
</evidence>
<feature type="domain" description="Tape measure protein N-terminal" evidence="3">
    <location>
        <begin position="295"/>
        <end position="481"/>
    </location>
</feature>
<comment type="caution">
    <text evidence="4">The sequence shown here is derived from an EMBL/GenBank/DDBJ whole genome shotgun (WGS) entry which is preliminary data.</text>
</comment>
<proteinExistence type="predicted"/>
<dbReference type="InterPro" id="IPR013491">
    <property type="entry name" value="Tape_meas_N"/>
</dbReference>
<keyword evidence="1" id="KW-0175">Coiled coil</keyword>
<evidence type="ECO:0000256" key="1">
    <source>
        <dbReference type="SAM" id="Coils"/>
    </source>
</evidence>
<evidence type="ECO:0000313" key="5">
    <source>
        <dbReference type="Proteomes" id="UP001162905"/>
    </source>
</evidence>
<feature type="coiled-coil region" evidence="1">
    <location>
        <begin position="23"/>
        <end position="50"/>
    </location>
</feature>
<dbReference type="RefSeq" id="WP_237251431.1">
    <property type="nucleotide sequence ID" value="NZ_JAKJXE010000004.1"/>
</dbReference>
<evidence type="ECO:0000256" key="2">
    <source>
        <dbReference type="SAM" id="MobiDB-lite"/>
    </source>
</evidence>
<sequence length="725" mass="80306">MMNQETIAKLVGQLSFHVDLSGLERFQRGMEQARQRMMAMSKQADQLSKSLGTKMGLKVDTTARDKLDRQVRTSLDRELKGEVMLQKARRATFAAELAGQKLQFAGQRESSFLTTQSLKDRQQMAVLAAKESRAEQARLKVQGQTVKNEDALASAKARQARVEALHAQQVQRTLNLQAQQQRTMTATQRLEQSMQQARERSQRQSQKYIESQQAAKLRGQRQDVSHQQRQQRFEWQQTRQQQWEANQNKPEPSGGFLGLGTAGLAVGGAAAGAAAIVAAINALGERMSATQERVSGSQQFTNVLAQAGGNNPANQKIVADEFVRIGQKFGTALDIDSAKMYRTFIMAETARGSSLSKAIGTFETRQAAFRGAGMTREEQTRANLQLQQIMGKSQSDREDLNTFTEAAPLLIEPIRRAWAARNKHKLDGNLEKDFRASTTAGNLKSVDFTNGIELFVKENAAAIQRQSDSIDANSTRLSNQQFLQQQGIDKNPDLINAINERIKSEQELNEAMAPLKQTSANLDIALNKLMTSALGWVFNKDGTSQTNAAKIDALSPDKPAIDLQALTGVDVDPSKARQQDPIDRLYNFLTGASDYTEGPATKMRAAQLDFSGALSLPQLDMSKFEQPEIDSKFHQIMRNMQPMSAPELSFRAAQRFFDESPSRPQSSTVNNNNTPINVTNNVTVNAQTGATAEEISRLVETGVTDKTKEALRDLLNQHEMPQDTE</sequence>
<organism evidence="4 5">
    <name type="scientific">Pseudomonas petrae</name>
    <dbReference type="NCBI Taxonomy" id="2912190"/>
    <lineage>
        <taxon>Bacteria</taxon>
        <taxon>Pseudomonadati</taxon>
        <taxon>Pseudomonadota</taxon>
        <taxon>Gammaproteobacteria</taxon>
        <taxon>Pseudomonadales</taxon>
        <taxon>Pseudomonadaceae</taxon>
        <taxon>Pseudomonas</taxon>
    </lineage>
</organism>
<dbReference type="Proteomes" id="UP001162905">
    <property type="component" value="Unassembled WGS sequence"/>
</dbReference>
<feature type="compositionally biased region" description="Low complexity" evidence="2">
    <location>
        <begin position="181"/>
        <end position="196"/>
    </location>
</feature>
<dbReference type="Pfam" id="PF20155">
    <property type="entry name" value="TMP_3"/>
    <property type="match status" value="1"/>
</dbReference>
<dbReference type="EMBL" id="JAKJXH010000006">
    <property type="protein sequence ID" value="MCF7542248.1"/>
    <property type="molecule type" value="Genomic_DNA"/>
</dbReference>
<feature type="region of interest" description="Disordered" evidence="2">
    <location>
        <begin position="659"/>
        <end position="679"/>
    </location>
</feature>
<protein>
    <submittedName>
        <fullName evidence="4">Tape measure protein</fullName>
    </submittedName>
</protein>
<gene>
    <name evidence="4" type="ORF">L4G47_08430</name>
</gene>
<feature type="compositionally biased region" description="Low complexity" evidence="2">
    <location>
        <begin position="668"/>
        <end position="679"/>
    </location>
</feature>
<name>A0ABS9I376_9PSED</name>
<feature type="compositionally biased region" description="Low complexity" evidence="2">
    <location>
        <begin position="227"/>
        <end position="242"/>
    </location>
</feature>